<proteinExistence type="predicted"/>
<reference evidence="2" key="1">
    <citation type="journal article" date="2019" name="Plant Biotechnol. J.">
        <title>Genome sequencing of the Australian wild diploid species Gossypium australe highlights disease resistance and delayed gland morphogenesis.</title>
        <authorList>
            <person name="Cai Y."/>
            <person name="Cai X."/>
            <person name="Wang Q."/>
            <person name="Wang P."/>
            <person name="Zhang Y."/>
            <person name="Cai C."/>
            <person name="Xu Y."/>
            <person name="Wang K."/>
            <person name="Zhou Z."/>
            <person name="Wang C."/>
            <person name="Geng S."/>
            <person name="Li B."/>
            <person name="Dong Q."/>
            <person name="Hou Y."/>
            <person name="Wang H."/>
            <person name="Ai P."/>
            <person name="Liu Z."/>
            <person name="Yi F."/>
            <person name="Sun M."/>
            <person name="An G."/>
            <person name="Cheng J."/>
            <person name="Zhang Y."/>
            <person name="Shi Q."/>
            <person name="Xie Y."/>
            <person name="Shi X."/>
            <person name="Chang Y."/>
            <person name="Huang F."/>
            <person name="Chen Y."/>
            <person name="Hong S."/>
            <person name="Mi L."/>
            <person name="Sun Q."/>
            <person name="Zhang L."/>
            <person name="Zhou B."/>
            <person name="Peng R."/>
            <person name="Zhang X."/>
            <person name="Liu F."/>
        </authorList>
    </citation>
    <scope>NUCLEOTIDE SEQUENCE [LARGE SCALE GENOMIC DNA]</scope>
    <source>
        <strain evidence="2">cv. PA1801</strain>
    </source>
</reference>
<dbReference type="AlphaFoldDB" id="A0A5B6WFN8"/>
<sequence length="163" mass="18400">MGLKEKALKKASPLYDFTNHLIELIMLSLDTDHEDGKLMVATFYMKIKFSTKIGVRCKERTKKPKVTKAMETLQLFSRSTDKVVRILSILTSENRENLIHCLRANADIFVWSTVDIPGVNPQVEYFVRSQTREAKEETVCTASCGGYKLGGHKAVGHRVHQGS</sequence>
<dbReference type="EMBL" id="SMMG02000003">
    <property type="protein sequence ID" value="KAA3480144.1"/>
    <property type="molecule type" value="Genomic_DNA"/>
</dbReference>
<keyword evidence="2" id="KW-1185">Reference proteome</keyword>
<name>A0A5B6WFN8_9ROSI</name>
<protein>
    <submittedName>
        <fullName evidence="1">Uncharacterized protein</fullName>
    </submittedName>
</protein>
<evidence type="ECO:0000313" key="1">
    <source>
        <dbReference type="EMBL" id="KAA3480144.1"/>
    </source>
</evidence>
<dbReference type="OrthoDB" id="2919534at2759"/>
<evidence type="ECO:0000313" key="2">
    <source>
        <dbReference type="Proteomes" id="UP000325315"/>
    </source>
</evidence>
<comment type="caution">
    <text evidence="1">The sequence shown here is derived from an EMBL/GenBank/DDBJ whole genome shotgun (WGS) entry which is preliminary data.</text>
</comment>
<organism evidence="1 2">
    <name type="scientific">Gossypium australe</name>
    <dbReference type="NCBI Taxonomy" id="47621"/>
    <lineage>
        <taxon>Eukaryota</taxon>
        <taxon>Viridiplantae</taxon>
        <taxon>Streptophyta</taxon>
        <taxon>Embryophyta</taxon>
        <taxon>Tracheophyta</taxon>
        <taxon>Spermatophyta</taxon>
        <taxon>Magnoliopsida</taxon>
        <taxon>eudicotyledons</taxon>
        <taxon>Gunneridae</taxon>
        <taxon>Pentapetalae</taxon>
        <taxon>rosids</taxon>
        <taxon>malvids</taxon>
        <taxon>Malvales</taxon>
        <taxon>Malvaceae</taxon>
        <taxon>Malvoideae</taxon>
        <taxon>Gossypium</taxon>
    </lineage>
</organism>
<gene>
    <name evidence="1" type="ORF">EPI10_020601</name>
</gene>
<dbReference type="Proteomes" id="UP000325315">
    <property type="component" value="Unassembled WGS sequence"/>
</dbReference>
<accession>A0A5B6WFN8</accession>